<sequence length="101" mass="11118">MVPKPVTGAVRKASIQKLAVDKLVVKNSSVREQNPCTTVMTAMLGCWASQGQVAANCLALEQSLRTCMDTKGIQKTRKNPINQQLSQFYKSFRGPKPSKNH</sequence>
<evidence type="ECO:0008006" key="3">
    <source>
        <dbReference type="Google" id="ProtNLM"/>
    </source>
</evidence>
<dbReference type="PANTHER" id="PTHR28066">
    <property type="entry name" value="37S RIBOSOMAL PROTEIN MRP10, MITOCHONDRIAL"/>
    <property type="match status" value="1"/>
</dbReference>
<dbReference type="GO" id="GO:0003735">
    <property type="term" value="F:structural constituent of ribosome"/>
    <property type="evidence" value="ECO:0007669"/>
    <property type="project" value="InterPro"/>
</dbReference>
<dbReference type="AlphaFoldDB" id="A0A6A6UTE6"/>
<name>A0A6A6UTE6_9PEZI</name>
<organism evidence="1 2">
    <name type="scientific">Microthyrium microscopicum</name>
    <dbReference type="NCBI Taxonomy" id="703497"/>
    <lineage>
        <taxon>Eukaryota</taxon>
        <taxon>Fungi</taxon>
        <taxon>Dikarya</taxon>
        <taxon>Ascomycota</taxon>
        <taxon>Pezizomycotina</taxon>
        <taxon>Dothideomycetes</taxon>
        <taxon>Dothideomycetes incertae sedis</taxon>
        <taxon>Microthyriales</taxon>
        <taxon>Microthyriaceae</taxon>
        <taxon>Microthyrium</taxon>
    </lineage>
</organism>
<accession>A0A6A6UTE6</accession>
<reference evidence="1" key="1">
    <citation type="journal article" date="2020" name="Stud. Mycol.">
        <title>101 Dothideomycetes genomes: a test case for predicting lifestyles and emergence of pathogens.</title>
        <authorList>
            <person name="Haridas S."/>
            <person name="Albert R."/>
            <person name="Binder M."/>
            <person name="Bloem J."/>
            <person name="Labutti K."/>
            <person name="Salamov A."/>
            <person name="Andreopoulos B."/>
            <person name="Baker S."/>
            <person name="Barry K."/>
            <person name="Bills G."/>
            <person name="Bluhm B."/>
            <person name="Cannon C."/>
            <person name="Castanera R."/>
            <person name="Culley D."/>
            <person name="Daum C."/>
            <person name="Ezra D."/>
            <person name="Gonzalez J."/>
            <person name="Henrissat B."/>
            <person name="Kuo A."/>
            <person name="Liang C."/>
            <person name="Lipzen A."/>
            <person name="Lutzoni F."/>
            <person name="Magnuson J."/>
            <person name="Mondo S."/>
            <person name="Nolan M."/>
            <person name="Ohm R."/>
            <person name="Pangilinan J."/>
            <person name="Park H.-J."/>
            <person name="Ramirez L."/>
            <person name="Alfaro M."/>
            <person name="Sun H."/>
            <person name="Tritt A."/>
            <person name="Yoshinaga Y."/>
            <person name="Zwiers L.-H."/>
            <person name="Turgeon B."/>
            <person name="Goodwin S."/>
            <person name="Spatafora J."/>
            <person name="Crous P."/>
            <person name="Grigoriev I."/>
        </authorList>
    </citation>
    <scope>NUCLEOTIDE SEQUENCE</scope>
    <source>
        <strain evidence="1">CBS 115976</strain>
    </source>
</reference>
<proteinExistence type="predicted"/>
<keyword evidence="2" id="KW-1185">Reference proteome</keyword>
<dbReference type="EMBL" id="MU004230">
    <property type="protein sequence ID" value="KAF2675525.1"/>
    <property type="molecule type" value="Genomic_DNA"/>
</dbReference>
<dbReference type="PANTHER" id="PTHR28066:SF1">
    <property type="entry name" value="SMALL RIBOSOMAL SUBUNIT PROTEIN MS37"/>
    <property type="match status" value="1"/>
</dbReference>
<evidence type="ECO:0000313" key="2">
    <source>
        <dbReference type="Proteomes" id="UP000799302"/>
    </source>
</evidence>
<dbReference type="GO" id="GO:0032543">
    <property type="term" value="P:mitochondrial translation"/>
    <property type="evidence" value="ECO:0007669"/>
    <property type="project" value="InterPro"/>
</dbReference>
<dbReference type="InterPro" id="IPR017264">
    <property type="entry name" value="Ribosomal_mS37_fun"/>
</dbReference>
<protein>
    <recommendedName>
        <fullName evidence="3">37S ribosomal protein mrp10, mitochondrial</fullName>
    </recommendedName>
</protein>
<dbReference type="OrthoDB" id="2210at2759"/>
<gene>
    <name evidence="1" type="ORF">BT63DRAFT_450512</name>
</gene>
<dbReference type="GO" id="GO:0005763">
    <property type="term" value="C:mitochondrial small ribosomal subunit"/>
    <property type="evidence" value="ECO:0007669"/>
    <property type="project" value="TreeGrafter"/>
</dbReference>
<dbReference type="Proteomes" id="UP000799302">
    <property type="component" value="Unassembled WGS sequence"/>
</dbReference>
<evidence type="ECO:0000313" key="1">
    <source>
        <dbReference type="EMBL" id="KAF2675525.1"/>
    </source>
</evidence>